<organism evidence="5">
    <name type="scientific">Amblyomma parvum</name>
    <name type="common">South American tick</name>
    <dbReference type="NCBI Taxonomy" id="251391"/>
    <lineage>
        <taxon>Eukaryota</taxon>
        <taxon>Metazoa</taxon>
        <taxon>Ecdysozoa</taxon>
        <taxon>Arthropoda</taxon>
        <taxon>Chelicerata</taxon>
        <taxon>Arachnida</taxon>
        <taxon>Acari</taxon>
        <taxon>Parasitiformes</taxon>
        <taxon>Ixodida</taxon>
        <taxon>Ixodoidea</taxon>
        <taxon>Ixodidae</taxon>
        <taxon>Amblyomminae</taxon>
        <taxon>Amblyomma</taxon>
    </lineage>
</organism>
<feature type="compositionally biased region" description="Polar residues" evidence="3">
    <location>
        <begin position="158"/>
        <end position="170"/>
    </location>
</feature>
<proteinExistence type="evidence at transcript level"/>
<keyword evidence="4" id="KW-0732">Signal</keyword>
<evidence type="ECO:0000256" key="1">
    <source>
        <dbReference type="ARBA" id="ARBA00004613"/>
    </source>
</evidence>
<comment type="subcellular location">
    <subcellularLocation>
        <location evidence="1">Secreted</location>
    </subcellularLocation>
</comment>
<evidence type="ECO:0000256" key="2">
    <source>
        <dbReference type="ARBA" id="ARBA00022525"/>
    </source>
</evidence>
<evidence type="ECO:0000256" key="4">
    <source>
        <dbReference type="SAM" id="SignalP"/>
    </source>
</evidence>
<feature type="non-terminal residue" evidence="5">
    <location>
        <position position="170"/>
    </location>
</feature>
<feature type="compositionally biased region" description="Basic residues" evidence="3">
    <location>
        <begin position="104"/>
        <end position="144"/>
    </location>
</feature>
<feature type="chain" id="PRO_5001515958" evidence="4">
    <location>
        <begin position="20"/>
        <end position="170"/>
    </location>
</feature>
<evidence type="ECO:0000313" key="5">
    <source>
        <dbReference type="EMBL" id="JAC26670.1"/>
    </source>
</evidence>
<protein>
    <submittedName>
        <fullName evidence="5">Putative basic tail protein</fullName>
    </submittedName>
</protein>
<evidence type="ECO:0000256" key="3">
    <source>
        <dbReference type="SAM" id="MobiDB-lite"/>
    </source>
</evidence>
<name>A0A023G177_AMBPA</name>
<feature type="region of interest" description="Disordered" evidence="3">
    <location>
        <begin position="93"/>
        <end position="170"/>
    </location>
</feature>
<reference evidence="5" key="1">
    <citation type="submission" date="2014-03" db="EMBL/GenBank/DDBJ databases">
        <title>The sialotranscriptome of Amblyomma triste, Amblyomma parvum and Amblyomma cajennense ticks, uncovered by 454-based RNA-seq.</title>
        <authorList>
            <person name="Garcia G.R."/>
            <person name="Gardinassi L.G."/>
            <person name="Ribeiro J.M."/>
            <person name="Anatrielo E."/>
            <person name="Ferreira B.R."/>
            <person name="Moreira H.N."/>
            <person name="Mafra C."/>
            <person name="Olegario M.M."/>
            <person name="Szabo P.J."/>
            <person name="Miranda-Santos I.K."/>
            <person name="Maruyama S.R."/>
        </authorList>
    </citation>
    <scope>NUCLEOTIDE SEQUENCE</scope>
    <source>
        <strain evidence="5">Araguapaz</strain>
        <tissue evidence="5">Salivary glands</tissue>
    </source>
</reference>
<dbReference type="GO" id="GO:0005576">
    <property type="term" value="C:extracellular region"/>
    <property type="evidence" value="ECO:0007669"/>
    <property type="project" value="UniProtKB-SubCell"/>
</dbReference>
<accession>A0A023G177</accession>
<dbReference type="AlphaFoldDB" id="A0A023G177"/>
<sequence length="170" mass="18999">MAFPGLLCVFFLRAMYTSAEPVVDCPKQEPKTSGPVQSCNFYCGTNAQGQWRMGYYRNGTECKLDNGEVGICLDITNYEGCYAKSSPEVGTVSVTTTTTPLHQARQRAVKPSKRKPPAPLKRQRSQRRQKGRRSQRNARRKRRPGPPPPPRSGKKINEINTSQQNDAING</sequence>
<keyword evidence="2" id="KW-0964">Secreted</keyword>
<dbReference type="Pfam" id="PF07771">
    <property type="entry name" value="TSGP1"/>
    <property type="match status" value="1"/>
</dbReference>
<dbReference type="InterPro" id="IPR011694">
    <property type="entry name" value="Ixonnexin-like"/>
</dbReference>
<feature type="signal peptide" evidence="4">
    <location>
        <begin position="1"/>
        <end position="19"/>
    </location>
</feature>
<dbReference type="EMBL" id="GBBL01000650">
    <property type="protein sequence ID" value="JAC26670.1"/>
    <property type="molecule type" value="mRNA"/>
</dbReference>